<evidence type="ECO:0000313" key="2">
    <source>
        <dbReference type="Proteomes" id="UP000824469"/>
    </source>
</evidence>
<evidence type="ECO:0000313" key="1">
    <source>
        <dbReference type="EMBL" id="KAH9319163.1"/>
    </source>
</evidence>
<protein>
    <submittedName>
        <fullName evidence="1">Uncharacterized protein</fullName>
    </submittedName>
</protein>
<gene>
    <name evidence="1" type="ORF">KI387_020932</name>
</gene>
<reference evidence="1 2" key="1">
    <citation type="journal article" date="2021" name="Nat. Plants">
        <title>The Taxus genome provides insights into paclitaxel biosynthesis.</title>
        <authorList>
            <person name="Xiong X."/>
            <person name="Gou J."/>
            <person name="Liao Q."/>
            <person name="Li Y."/>
            <person name="Zhou Q."/>
            <person name="Bi G."/>
            <person name="Li C."/>
            <person name="Du R."/>
            <person name="Wang X."/>
            <person name="Sun T."/>
            <person name="Guo L."/>
            <person name="Liang H."/>
            <person name="Lu P."/>
            <person name="Wu Y."/>
            <person name="Zhang Z."/>
            <person name="Ro D.K."/>
            <person name="Shang Y."/>
            <person name="Huang S."/>
            <person name="Yan J."/>
        </authorList>
    </citation>
    <scope>NUCLEOTIDE SEQUENCE [LARGE SCALE GENOMIC DNA]</scope>
    <source>
        <strain evidence="1">Ta-2019</strain>
    </source>
</reference>
<dbReference type="Proteomes" id="UP000824469">
    <property type="component" value="Unassembled WGS sequence"/>
</dbReference>
<comment type="caution">
    <text evidence="1">The sequence shown here is derived from an EMBL/GenBank/DDBJ whole genome shotgun (WGS) entry which is preliminary data.</text>
</comment>
<dbReference type="EMBL" id="JAHRHJ020000004">
    <property type="protein sequence ID" value="KAH9319163.1"/>
    <property type="molecule type" value="Genomic_DNA"/>
</dbReference>
<keyword evidence="2" id="KW-1185">Reference proteome</keyword>
<proteinExistence type="predicted"/>
<feature type="non-terminal residue" evidence="1">
    <location>
        <position position="70"/>
    </location>
</feature>
<accession>A0AA38GCB5</accession>
<sequence>EEGNHGDQVLDQEDIMEKVEHKQHDNEKTKYLSKLEDFFYGEEPMEIKSFYPPSSTFQAHEPTIMEEIIQ</sequence>
<feature type="non-terminal residue" evidence="1">
    <location>
        <position position="1"/>
    </location>
</feature>
<name>A0AA38GCB5_TAXCH</name>
<dbReference type="AlphaFoldDB" id="A0AA38GCB5"/>
<organism evidence="1 2">
    <name type="scientific">Taxus chinensis</name>
    <name type="common">Chinese yew</name>
    <name type="synonym">Taxus wallichiana var. chinensis</name>
    <dbReference type="NCBI Taxonomy" id="29808"/>
    <lineage>
        <taxon>Eukaryota</taxon>
        <taxon>Viridiplantae</taxon>
        <taxon>Streptophyta</taxon>
        <taxon>Embryophyta</taxon>
        <taxon>Tracheophyta</taxon>
        <taxon>Spermatophyta</taxon>
        <taxon>Pinopsida</taxon>
        <taxon>Pinidae</taxon>
        <taxon>Conifers II</taxon>
        <taxon>Cupressales</taxon>
        <taxon>Taxaceae</taxon>
        <taxon>Taxus</taxon>
    </lineage>
</organism>